<dbReference type="PROSITE" id="PS50885">
    <property type="entry name" value="HAMP"/>
    <property type="match status" value="1"/>
</dbReference>
<dbReference type="AlphaFoldDB" id="A0A2M8Z9V2"/>
<accession>A0A2M8Z9V2</accession>
<evidence type="ECO:0000256" key="10">
    <source>
        <dbReference type="SAM" id="Phobius"/>
    </source>
</evidence>
<dbReference type="SUPFAM" id="SSF58104">
    <property type="entry name" value="Methyl-accepting chemotaxis protein (MCP) signaling domain"/>
    <property type="match status" value="1"/>
</dbReference>
<dbReference type="InterPro" id="IPR003660">
    <property type="entry name" value="HAMP_dom"/>
</dbReference>
<dbReference type="GO" id="GO:0004888">
    <property type="term" value="F:transmembrane signaling receptor activity"/>
    <property type="evidence" value="ECO:0007669"/>
    <property type="project" value="TreeGrafter"/>
</dbReference>
<dbReference type="Gene3D" id="3.30.450.20">
    <property type="entry name" value="PAS domain"/>
    <property type="match status" value="1"/>
</dbReference>
<dbReference type="SUPFAM" id="SSF103190">
    <property type="entry name" value="Sensory domain-like"/>
    <property type="match status" value="1"/>
</dbReference>
<dbReference type="Gene3D" id="1.10.287.950">
    <property type="entry name" value="Methyl-accepting chemotaxis protein"/>
    <property type="match status" value="1"/>
</dbReference>
<gene>
    <name evidence="13" type="ORF">H171_3825</name>
</gene>
<comment type="caution">
    <text evidence="13">The sequence shown here is derived from an EMBL/GenBank/DDBJ whole genome shotgun (WGS) entry which is preliminary data.</text>
</comment>
<dbReference type="CDD" id="cd06225">
    <property type="entry name" value="HAMP"/>
    <property type="match status" value="1"/>
</dbReference>
<keyword evidence="5 10" id="KW-1133">Transmembrane helix</keyword>
<dbReference type="Gene3D" id="6.10.340.10">
    <property type="match status" value="1"/>
</dbReference>
<dbReference type="EMBL" id="PGET01000001">
    <property type="protein sequence ID" value="PJJ30237.1"/>
    <property type="molecule type" value="Genomic_DNA"/>
</dbReference>
<sequence>MKSIKTKILLSMALTVFISLGAVGGTSIYLNYSSMIGTMNQTMTELARTASQRVSKELDIYKNIANEVGSIDRLSSPGTSVADKKAIMDQKAKTYDFQRGNILGADGVSLFDGKDYSDRDYFQKSLKGETVVSDPLISKITGQLTIIISAPLWDKGIPDSKVVGVVYFVPTETFLNDIVGSIKISKGSSSYILNRSGGIIADVDMEKVTNVTNTQELAKTDPGLAALAALEKGMTEGNSGFGRYNKGGVNEFLAYAPIEGTDGWSFGLKAPMTDFMGATITGIIISVILLITALTVSGIISVVLAGKIGNPVNACAERLKRLVQGDLESPVPVINNQDETGVLAGATRELVDSLKMIIGDVDHILNEMAEGSLTVSSSCESAYVGGFGGILQAMTQLQYRLRDTLLRISQSSEEVASGAEQVSAGAQALSQGATEQASSVEELVATISLISSHVDLNAKNAEEATLQAKETSAQLENGKEQMKRMTDAMNEINHTSSEIGKIIKTIEDIAYQTNILALNAAVEAARAGEAGKGFAVVADEVRSLASKSAEASRNTAFLIESSAQSVEKGTGIAGETADSLERIAASSEKMASLIYDIAEASQEQASSIAHVALGIDQISGVVQTNSATAEESAATSEELSSQAQILNGLMDQFRF</sequence>
<dbReference type="RefSeq" id="WP_100306513.1">
    <property type="nucleotide sequence ID" value="NZ_PGET01000001.1"/>
</dbReference>
<keyword evidence="6 10" id="KW-0472">Membrane</keyword>
<evidence type="ECO:0000256" key="2">
    <source>
        <dbReference type="ARBA" id="ARBA00022475"/>
    </source>
</evidence>
<organism evidence="13 14">
    <name type="scientific">[Clostridium] celerecrescens 18A</name>
    <dbReference type="NCBI Taxonomy" id="1286362"/>
    <lineage>
        <taxon>Bacteria</taxon>
        <taxon>Bacillati</taxon>
        <taxon>Bacillota</taxon>
        <taxon>Clostridia</taxon>
        <taxon>Lachnospirales</taxon>
        <taxon>Lachnospiraceae</taxon>
        <taxon>Lacrimispora</taxon>
    </lineage>
</organism>
<dbReference type="InterPro" id="IPR033479">
    <property type="entry name" value="dCache_1"/>
</dbReference>
<feature type="transmembrane region" description="Helical" evidence="10">
    <location>
        <begin position="275"/>
        <end position="304"/>
    </location>
</feature>
<evidence type="ECO:0000256" key="3">
    <source>
        <dbReference type="ARBA" id="ARBA00022500"/>
    </source>
</evidence>
<dbReference type="InterPro" id="IPR004089">
    <property type="entry name" value="MCPsignal_dom"/>
</dbReference>
<name>A0A2M8Z9V2_9FIRM</name>
<keyword evidence="3" id="KW-0145">Chemotaxis</keyword>
<evidence type="ECO:0000256" key="6">
    <source>
        <dbReference type="ARBA" id="ARBA00023136"/>
    </source>
</evidence>
<feature type="domain" description="Methyl-accepting transducer" evidence="11">
    <location>
        <begin position="411"/>
        <end position="640"/>
    </location>
</feature>
<dbReference type="PROSITE" id="PS50111">
    <property type="entry name" value="CHEMOTAXIS_TRANSDUC_2"/>
    <property type="match status" value="1"/>
</dbReference>
<evidence type="ECO:0000256" key="7">
    <source>
        <dbReference type="ARBA" id="ARBA00029447"/>
    </source>
</evidence>
<dbReference type="GO" id="GO:0005886">
    <property type="term" value="C:plasma membrane"/>
    <property type="evidence" value="ECO:0007669"/>
    <property type="project" value="UniProtKB-SubCell"/>
</dbReference>
<dbReference type="CDD" id="cd12912">
    <property type="entry name" value="PDC2_MCP_like"/>
    <property type="match status" value="1"/>
</dbReference>
<dbReference type="Proteomes" id="UP000231092">
    <property type="component" value="Unassembled WGS sequence"/>
</dbReference>
<evidence type="ECO:0000313" key="14">
    <source>
        <dbReference type="Proteomes" id="UP000231092"/>
    </source>
</evidence>
<feature type="coiled-coil region" evidence="9">
    <location>
        <begin position="461"/>
        <end position="495"/>
    </location>
</feature>
<dbReference type="PANTHER" id="PTHR43531">
    <property type="entry name" value="PROTEIN ICFG"/>
    <property type="match status" value="1"/>
</dbReference>
<evidence type="ECO:0000256" key="1">
    <source>
        <dbReference type="ARBA" id="ARBA00004651"/>
    </source>
</evidence>
<dbReference type="GO" id="GO:0007165">
    <property type="term" value="P:signal transduction"/>
    <property type="evidence" value="ECO:0007669"/>
    <property type="project" value="UniProtKB-KW"/>
</dbReference>
<dbReference type="SMART" id="SM00304">
    <property type="entry name" value="HAMP"/>
    <property type="match status" value="1"/>
</dbReference>
<evidence type="ECO:0000256" key="4">
    <source>
        <dbReference type="ARBA" id="ARBA00022692"/>
    </source>
</evidence>
<keyword evidence="8" id="KW-0807">Transducer</keyword>
<dbReference type="InterPro" id="IPR029151">
    <property type="entry name" value="Sensor-like_sf"/>
</dbReference>
<dbReference type="SMART" id="SM00283">
    <property type="entry name" value="MA"/>
    <property type="match status" value="1"/>
</dbReference>
<evidence type="ECO:0000259" key="12">
    <source>
        <dbReference type="PROSITE" id="PS50885"/>
    </source>
</evidence>
<keyword evidence="2" id="KW-1003">Cell membrane</keyword>
<dbReference type="PANTHER" id="PTHR43531:SF11">
    <property type="entry name" value="METHYL-ACCEPTING CHEMOTAXIS PROTEIN 3"/>
    <property type="match status" value="1"/>
</dbReference>
<comment type="similarity">
    <text evidence="7">Belongs to the methyl-accepting chemotaxis (MCP) protein family.</text>
</comment>
<proteinExistence type="inferred from homology"/>
<dbReference type="InterPro" id="IPR051310">
    <property type="entry name" value="MCP_chemotaxis"/>
</dbReference>
<evidence type="ECO:0000256" key="5">
    <source>
        <dbReference type="ARBA" id="ARBA00022989"/>
    </source>
</evidence>
<dbReference type="Pfam" id="PF00672">
    <property type="entry name" value="HAMP"/>
    <property type="match status" value="1"/>
</dbReference>
<evidence type="ECO:0000259" key="11">
    <source>
        <dbReference type="PROSITE" id="PS50111"/>
    </source>
</evidence>
<feature type="domain" description="HAMP" evidence="12">
    <location>
        <begin position="306"/>
        <end position="359"/>
    </location>
</feature>
<dbReference type="Pfam" id="PF02743">
    <property type="entry name" value="dCache_1"/>
    <property type="match status" value="1"/>
</dbReference>
<dbReference type="CDD" id="cd12914">
    <property type="entry name" value="PDC1_DGC_like"/>
    <property type="match status" value="1"/>
</dbReference>
<reference evidence="13 14" key="1">
    <citation type="submission" date="2017-11" db="EMBL/GenBank/DDBJ databases">
        <title>Understudied soil microbes with underappreciated capabilities: Untangling the Clostridium saccharolyticum group.</title>
        <authorList>
            <person name="Leschine S."/>
        </authorList>
    </citation>
    <scope>NUCLEOTIDE SEQUENCE [LARGE SCALE GENOMIC DNA]</scope>
    <source>
        <strain evidence="13 14">18A</strain>
    </source>
</reference>
<dbReference type="Pfam" id="PF00015">
    <property type="entry name" value="MCPsignal"/>
    <property type="match status" value="1"/>
</dbReference>
<dbReference type="CDD" id="cd11386">
    <property type="entry name" value="MCP_signal"/>
    <property type="match status" value="1"/>
</dbReference>
<evidence type="ECO:0000256" key="9">
    <source>
        <dbReference type="SAM" id="Coils"/>
    </source>
</evidence>
<keyword evidence="9" id="KW-0175">Coiled coil</keyword>
<dbReference type="OrthoDB" id="9762005at2"/>
<evidence type="ECO:0000256" key="8">
    <source>
        <dbReference type="PROSITE-ProRule" id="PRU00284"/>
    </source>
</evidence>
<evidence type="ECO:0000313" key="13">
    <source>
        <dbReference type="EMBL" id="PJJ30237.1"/>
    </source>
</evidence>
<keyword evidence="4 10" id="KW-0812">Transmembrane</keyword>
<protein>
    <submittedName>
        <fullName evidence="13">Methyl-accepting chemotaxis protein</fullName>
    </submittedName>
</protein>
<dbReference type="GO" id="GO:0006935">
    <property type="term" value="P:chemotaxis"/>
    <property type="evidence" value="ECO:0007669"/>
    <property type="project" value="UniProtKB-KW"/>
</dbReference>
<comment type="subcellular location">
    <subcellularLocation>
        <location evidence="1">Cell membrane</location>
        <topology evidence="1">Multi-pass membrane protein</topology>
    </subcellularLocation>
</comment>